<dbReference type="HAMAP" id="MF_00244">
    <property type="entry name" value="NaMN_adenylyltr"/>
    <property type="match status" value="1"/>
</dbReference>
<evidence type="ECO:0000256" key="6">
    <source>
        <dbReference type="ARBA" id="ARBA00022695"/>
    </source>
</evidence>
<dbReference type="GO" id="GO:0016787">
    <property type="term" value="F:hydrolase activity"/>
    <property type="evidence" value="ECO:0007669"/>
    <property type="project" value="UniProtKB-KW"/>
</dbReference>
<keyword evidence="5 11" id="KW-0808">Transferase</keyword>
<keyword evidence="9 11" id="KW-0520">NAD</keyword>
<dbReference type="NCBIfam" id="TIGR00125">
    <property type="entry name" value="cyt_tran_rel"/>
    <property type="match status" value="1"/>
</dbReference>
<dbReference type="EC" id="2.7.7.18" evidence="11"/>
<dbReference type="InterPro" id="IPR014729">
    <property type="entry name" value="Rossmann-like_a/b/a_fold"/>
</dbReference>
<proteinExistence type="inferred from homology"/>
<evidence type="ECO:0000256" key="10">
    <source>
        <dbReference type="ARBA" id="ARBA00048721"/>
    </source>
</evidence>
<dbReference type="InterPro" id="IPR005248">
    <property type="entry name" value="NadD/NMNAT"/>
</dbReference>
<evidence type="ECO:0000256" key="2">
    <source>
        <dbReference type="ARBA" id="ARBA00005019"/>
    </source>
</evidence>
<organism evidence="13">
    <name type="scientific">Polynucleobacter necessarius subsp. necessarius (strain STIR1)</name>
    <dbReference type="NCBI Taxonomy" id="452638"/>
    <lineage>
        <taxon>Bacteria</taxon>
        <taxon>Pseudomonadati</taxon>
        <taxon>Pseudomonadota</taxon>
        <taxon>Betaproteobacteria</taxon>
        <taxon>Burkholderiales</taxon>
        <taxon>Burkholderiaceae</taxon>
        <taxon>Polynucleobacter</taxon>
    </lineage>
</organism>
<comment type="function">
    <text evidence="1 11">Catalyzes the reversible adenylation of nicotinate mononucleotide (NaMN) to nicotinic acid adenine dinucleotide (NaAD).</text>
</comment>
<sequence>MSALPLNTLKKIGILGGTFDPPHVGHLKLAAHFAKLLHLGALLLIPSGEPWQKGTGITSAEMRLKLTEAAGIDLARAFLYLNIATQVGIDRMEVDRAGPSRAGPSYAIDTVKALRERFGENTSLTWLMGTDSLVALPSWNSWEKLSQYVNFAVATRPHHDLNEQISPEVTHFLQEHQTKDAVALENCACGLIYIDESLNIDLSSTELRNRLKSSSRSTIASEQIPTHTLEIITNLGLYQ</sequence>
<dbReference type="InterPro" id="IPR004821">
    <property type="entry name" value="Cyt_trans-like"/>
</dbReference>
<comment type="similarity">
    <text evidence="3 11">Belongs to the NadD family.</text>
</comment>
<gene>
    <name evidence="11" type="primary">nadD</name>
    <name evidence="13" type="ordered locus">Pnec_1240</name>
</gene>
<dbReference type="NCBIfam" id="TIGR00482">
    <property type="entry name" value="nicotinate (nicotinamide) nucleotide adenylyltransferase"/>
    <property type="match status" value="1"/>
</dbReference>
<accession>B1XVJ8</accession>
<dbReference type="GO" id="GO:0005524">
    <property type="term" value="F:ATP binding"/>
    <property type="evidence" value="ECO:0007669"/>
    <property type="project" value="UniProtKB-KW"/>
</dbReference>
<dbReference type="AlphaFoldDB" id="B1XVJ8"/>
<evidence type="ECO:0000256" key="1">
    <source>
        <dbReference type="ARBA" id="ARBA00002324"/>
    </source>
</evidence>
<dbReference type="eggNOG" id="COG1057">
    <property type="taxonomic scope" value="Bacteria"/>
</dbReference>
<feature type="domain" description="Cytidyltransferase-like" evidence="12">
    <location>
        <begin position="14"/>
        <end position="210"/>
    </location>
</feature>
<evidence type="ECO:0000259" key="12">
    <source>
        <dbReference type="Pfam" id="PF01467"/>
    </source>
</evidence>
<evidence type="ECO:0000256" key="5">
    <source>
        <dbReference type="ARBA" id="ARBA00022679"/>
    </source>
</evidence>
<dbReference type="KEGG" id="pne:Pnec_1240"/>
<reference evidence="13" key="1">
    <citation type="submission" date="2008-03" db="EMBL/GenBank/DDBJ databases">
        <title>Complete sequence of Polynucleobacter necessarius STIR1.</title>
        <authorList>
            <consortium name="US DOE Joint Genome Institute"/>
            <person name="Copeland A."/>
            <person name="Lucas S."/>
            <person name="Lapidus A."/>
            <person name="Barry K."/>
            <person name="Detter J.C."/>
            <person name="Glavina del Rio T."/>
            <person name="Hammon N."/>
            <person name="Israni S."/>
            <person name="Dalin E."/>
            <person name="Tice H."/>
            <person name="Pitluck S."/>
            <person name="Chain P."/>
            <person name="Malfatti S."/>
            <person name="Shin M."/>
            <person name="Vergez L."/>
            <person name="Schmutz J."/>
            <person name="Larimer F."/>
            <person name="Land M."/>
            <person name="Hauser L."/>
            <person name="Kyrpides N."/>
            <person name="Kim E."/>
            <person name="Hahn M."/>
            <person name="Richardson P."/>
        </authorList>
    </citation>
    <scope>NUCLEOTIDE SEQUENCE [LARGE SCALE GENOMIC DNA]</scope>
    <source>
        <strain evidence="13">STIR1</strain>
    </source>
</reference>
<dbReference type="GO" id="GO:0009435">
    <property type="term" value="P:NAD+ biosynthetic process"/>
    <property type="evidence" value="ECO:0007669"/>
    <property type="project" value="UniProtKB-UniRule"/>
</dbReference>
<dbReference type="UniPathway" id="UPA00253">
    <property type="reaction ID" value="UER00332"/>
</dbReference>
<dbReference type="Pfam" id="PF01467">
    <property type="entry name" value="CTP_transf_like"/>
    <property type="match status" value="1"/>
</dbReference>
<dbReference type="HOGENOM" id="CLU_069765_0_0_4"/>
<keyword evidence="8 11" id="KW-0067">ATP-binding</keyword>
<evidence type="ECO:0000313" key="13">
    <source>
        <dbReference type="EMBL" id="ACB44375.1"/>
    </source>
</evidence>
<evidence type="ECO:0000256" key="4">
    <source>
        <dbReference type="ARBA" id="ARBA00022642"/>
    </source>
</evidence>
<evidence type="ECO:0000256" key="7">
    <source>
        <dbReference type="ARBA" id="ARBA00022741"/>
    </source>
</evidence>
<keyword evidence="4 11" id="KW-0662">Pyridine nucleotide biosynthesis</keyword>
<evidence type="ECO:0000256" key="8">
    <source>
        <dbReference type="ARBA" id="ARBA00022840"/>
    </source>
</evidence>
<evidence type="ECO:0000256" key="9">
    <source>
        <dbReference type="ARBA" id="ARBA00023027"/>
    </source>
</evidence>
<keyword evidence="13" id="KW-0378">Hydrolase</keyword>
<dbReference type="GO" id="GO:0004515">
    <property type="term" value="F:nicotinate-nucleotide adenylyltransferase activity"/>
    <property type="evidence" value="ECO:0007669"/>
    <property type="project" value="UniProtKB-UniRule"/>
</dbReference>
<dbReference type="EMBL" id="CP001010">
    <property type="protein sequence ID" value="ACB44375.1"/>
    <property type="molecule type" value="Genomic_DNA"/>
</dbReference>
<dbReference type="STRING" id="452638.Pnec_1240"/>
<keyword evidence="6 11" id="KW-0548">Nucleotidyltransferase</keyword>
<keyword evidence="7 11" id="KW-0547">Nucleotide-binding</keyword>
<dbReference type="CDD" id="cd02165">
    <property type="entry name" value="NMNAT"/>
    <property type="match status" value="1"/>
</dbReference>
<dbReference type="SUPFAM" id="SSF52374">
    <property type="entry name" value="Nucleotidylyl transferase"/>
    <property type="match status" value="1"/>
</dbReference>
<comment type="catalytic activity">
    <reaction evidence="10 11">
        <text>nicotinate beta-D-ribonucleotide + ATP + H(+) = deamido-NAD(+) + diphosphate</text>
        <dbReference type="Rhea" id="RHEA:22860"/>
        <dbReference type="ChEBI" id="CHEBI:15378"/>
        <dbReference type="ChEBI" id="CHEBI:30616"/>
        <dbReference type="ChEBI" id="CHEBI:33019"/>
        <dbReference type="ChEBI" id="CHEBI:57502"/>
        <dbReference type="ChEBI" id="CHEBI:58437"/>
        <dbReference type="EC" id="2.7.7.18"/>
    </reaction>
</comment>
<name>B1XVJ8_POLNS</name>
<dbReference type="PANTHER" id="PTHR39321:SF3">
    <property type="entry name" value="PHOSPHOPANTETHEINE ADENYLYLTRANSFERASE"/>
    <property type="match status" value="1"/>
</dbReference>
<comment type="pathway">
    <text evidence="2 11">Cofactor biosynthesis; NAD(+) biosynthesis; deamido-NAD(+) from nicotinate D-ribonucleotide: step 1/1.</text>
</comment>
<dbReference type="Gene3D" id="3.40.50.620">
    <property type="entry name" value="HUPs"/>
    <property type="match status" value="1"/>
</dbReference>
<protein>
    <recommendedName>
        <fullName evidence="11">Probable nicotinate-nucleotide adenylyltransferase</fullName>
        <ecNumber evidence="11">2.7.7.18</ecNumber>
    </recommendedName>
    <alternativeName>
        <fullName evidence="11">Deamido-NAD(+) diphosphorylase</fullName>
    </alternativeName>
    <alternativeName>
        <fullName evidence="11">Deamido-NAD(+) pyrophosphorylase</fullName>
    </alternativeName>
    <alternativeName>
        <fullName evidence="11">Nicotinate mononucleotide adenylyltransferase</fullName>
        <shortName evidence="11">NaMN adenylyltransferase</shortName>
    </alternativeName>
</protein>
<dbReference type="PANTHER" id="PTHR39321">
    <property type="entry name" value="NICOTINATE-NUCLEOTIDE ADENYLYLTRANSFERASE-RELATED"/>
    <property type="match status" value="1"/>
</dbReference>
<evidence type="ECO:0000256" key="11">
    <source>
        <dbReference type="HAMAP-Rule" id="MF_00244"/>
    </source>
</evidence>
<evidence type="ECO:0000256" key="3">
    <source>
        <dbReference type="ARBA" id="ARBA00009014"/>
    </source>
</evidence>